<dbReference type="SUPFAM" id="SSF48371">
    <property type="entry name" value="ARM repeat"/>
    <property type="match status" value="1"/>
</dbReference>
<dbReference type="RefSeq" id="WP_146974004.1">
    <property type="nucleotide sequence ID" value="NZ_VOSL01000039.1"/>
</dbReference>
<comment type="caution">
    <text evidence="1">The sequence shown here is derived from an EMBL/GenBank/DDBJ whole genome shotgun (WGS) entry which is preliminary data.</text>
</comment>
<gene>
    <name evidence="1" type="ORF">FRC96_08125</name>
</gene>
<organism evidence="1 2">
    <name type="scientific">Lujinxingia vulgaris</name>
    <dbReference type="NCBI Taxonomy" id="2600176"/>
    <lineage>
        <taxon>Bacteria</taxon>
        <taxon>Deltaproteobacteria</taxon>
        <taxon>Bradymonadales</taxon>
        <taxon>Lujinxingiaceae</taxon>
        <taxon>Lujinxingia</taxon>
    </lineage>
</organism>
<evidence type="ECO:0000313" key="1">
    <source>
        <dbReference type="EMBL" id="TXD37918.1"/>
    </source>
</evidence>
<dbReference type="Proteomes" id="UP000321046">
    <property type="component" value="Unassembled WGS sequence"/>
</dbReference>
<name>A0A5C6X979_9DELT</name>
<protein>
    <submittedName>
        <fullName evidence="1">HEAT repeat domain-containing protein</fullName>
    </submittedName>
</protein>
<proteinExistence type="predicted"/>
<sequence>MQCSKRWTRRSFESSFTNVSPGFMIGFGLGPMPEHGAAEDLVPIDQNMPNQLAAPGTLLGQLQRGHGRGYVNALRDTEAPELLLHCVEHDPRWDQQLEHRAAYYARLAMALQVEPAAIVSIYEKQSSRDDGEKRPLAAKVLAELAVRGNLEAHAQISRLMMGPHWEGVFNELSFREGFYKRPVLTGDEVLRLVRRIDDEALMSVVEFDGSERFQAWPDVIQRIHRIRRDRYADEGLRRRVEPYIMPKTSMSTETLLRQVTRQTAPKTVKILAARRDPASVALVEQAAQSEDVELAIAALQILGRQGNTAALQCVCEALENDPGTPDRPGARRRIANLRYLEALPSEVTLALAREWLRRGGARSIAAEKLIGMHATCAEREMVEEALDAALEEGAVYRAYNMIEALGVIAAPDSEELLRRAFYELPYSRARSEVLKSLKASGSVVGTLLAEESLWDSEDEARRLAITMVRGDEPGMVARIREMAHDPFEEDRICEGASRWVRDFDGEVS</sequence>
<reference evidence="1 2" key="1">
    <citation type="submission" date="2019-08" db="EMBL/GenBank/DDBJ databases">
        <title>Bradymonadales sp. TMQ2.</title>
        <authorList>
            <person name="Liang Q."/>
        </authorList>
    </citation>
    <scope>NUCLEOTIDE SEQUENCE [LARGE SCALE GENOMIC DNA]</scope>
    <source>
        <strain evidence="1 2">TMQ2</strain>
    </source>
</reference>
<accession>A0A5C6X979</accession>
<dbReference type="OrthoDB" id="3454616at2"/>
<dbReference type="AlphaFoldDB" id="A0A5C6X979"/>
<dbReference type="EMBL" id="VOSL01000039">
    <property type="protein sequence ID" value="TXD37918.1"/>
    <property type="molecule type" value="Genomic_DNA"/>
</dbReference>
<dbReference type="InterPro" id="IPR016024">
    <property type="entry name" value="ARM-type_fold"/>
</dbReference>
<evidence type="ECO:0000313" key="2">
    <source>
        <dbReference type="Proteomes" id="UP000321046"/>
    </source>
</evidence>